<comment type="caution">
    <text evidence="1">The sequence shown here is derived from an EMBL/GenBank/DDBJ whole genome shotgun (WGS) entry which is preliminary data.</text>
</comment>
<accession>A0ACB7EJF0</accession>
<reference evidence="1" key="1">
    <citation type="submission" date="2020-04" db="EMBL/GenBank/DDBJ databases">
        <title>A chromosome-scale assembly and high-density genetic map of the yellow drum (Nibea albiflora) genome.</title>
        <authorList>
            <person name="Xu D."/>
            <person name="Zhang W."/>
            <person name="Chen R."/>
            <person name="Tan P."/>
            <person name="Wang L."/>
            <person name="Song H."/>
            <person name="Tian L."/>
            <person name="Zhu Q."/>
            <person name="Wang B."/>
        </authorList>
    </citation>
    <scope>NUCLEOTIDE SEQUENCE</scope>
    <source>
        <strain evidence="1">ZJHYS-2018</strain>
    </source>
</reference>
<evidence type="ECO:0000313" key="1">
    <source>
        <dbReference type="EMBL" id="KAG8002169.1"/>
    </source>
</evidence>
<evidence type="ECO:0000313" key="2">
    <source>
        <dbReference type="Proteomes" id="UP000805704"/>
    </source>
</evidence>
<name>A0ACB7EJF0_NIBAL</name>
<protein>
    <submittedName>
        <fullName evidence="1">Glycerophosphodiester phosphodiesterase domain-containing protein 5</fullName>
    </submittedName>
</protein>
<proteinExistence type="predicted"/>
<keyword evidence="2" id="KW-1185">Reference proteome</keyword>
<organism evidence="1 2">
    <name type="scientific">Nibea albiflora</name>
    <name type="common">Yellow drum</name>
    <name type="synonym">Corvina albiflora</name>
    <dbReference type="NCBI Taxonomy" id="240163"/>
    <lineage>
        <taxon>Eukaryota</taxon>
        <taxon>Metazoa</taxon>
        <taxon>Chordata</taxon>
        <taxon>Craniata</taxon>
        <taxon>Vertebrata</taxon>
        <taxon>Euteleostomi</taxon>
        <taxon>Actinopterygii</taxon>
        <taxon>Neopterygii</taxon>
        <taxon>Teleostei</taxon>
        <taxon>Neoteleostei</taxon>
        <taxon>Acanthomorphata</taxon>
        <taxon>Eupercaria</taxon>
        <taxon>Sciaenidae</taxon>
        <taxon>Nibea</taxon>
    </lineage>
</organism>
<dbReference type="Proteomes" id="UP000805704">
    <property type="component" value="Chromosome 6"/>
</dbReference>
<sequence length="576" mass="65891">MVKHQPLQVYERQLCLSCITGIYGCRWKRYQRSHDDTTKWELLWSLILLFTFCLLLVWFYFWWEAHNDYNEFNWFLYNRSREWSDGTVPILATTAAGFTYIAFLMVLALCHIALGQQLNLHWLHKATGPFLHIGALAAVTALSWIVAGQVARTEKTIFQVVVVLLYLSVLLGLYVVPLYITSPCIMDTTTLRPRPDVIGRQGAPMLAPENTLRSFQRALHMNVTGLEADVAISHPLANKKQVFSVTTNAQKSPLINSMDGVPFLMHDRSLQRTTDVAEVFPDRQTDDASHFNWTDLQQLNAGKWFLKDDPFWTVNSLPPKEKDLIANQSVCSLEQLLKLASYHNSTVVFRLRRPPLEHPCYHTWINDTLQAVWQSGIPQSLVMWTPVEDRAQVRQLAPGLIQTSLTKQSPQNLQQHGISRLLLRYNEANTQEIRNYSQSNINLGLYTVNEPWLYSVLWCSGVSSVSSEAPDILSKVPHPIWLMRPDEYCLMWVSADLISFAVVIGIFIFQKYRMSGMRSYNPEQIMLSAAVRRSSRDLNVMKEKLIFSEVGNGVGSADELYADNGFDYYTNQGISQ</sequence>
<gene>
    <name evidence="1" type="primary">GDPD5.4</name>
    <name evidence="1" type="ORF">GBF38_012549</name>
</gene>
<dbReference type="EMBL" id="CM024794">
    <property type="protein sequence ID" value="KAG8002169.1"/>
    <property type="molecule type" value="Genomic_DNA"/>
</dbReference>